<keyword evidence="3" id="KW-1185">Reference proteome</keyword>
<organism evidence="2 3">
    <name type="scientific">Vreelandella neptunia</name>
    <dbReference type="NCBI Taxonomy" id="115551"/>
    <lineage>
        <taxon>Bacteria</taxon>
        <taxon>Pseudomonadati</taxon>
        <taxon>Pseudomonadota</taxon>
        <taxon>Gammaproteobacteria</taxon>
        <taxon>Oceanospirillales</taxon>
        <taxon>Halomonadaceae</taxon>
        <taxon>Vreelandella</taxon>
    </lineage>
</organism>
<dbReference type="EMBL" id="CP140255">
    <property type="protein sequence ID" value="WQH14657.1"/>
    <property type="molecule type" value="Genomic_DNA"/>
</dbReference>
<evidence type="ECO:0000313" key="2">
    <source>
        <dbReference type="EMBL" id="WQH14657.1"/>
    </source>
</evidence>
<feature type="domain" description="Nitroreductase" evidence="1">
    <location>
        <begin position="22"/>
        <end position="204"/>
    </location>
</feature>
<name>A0ABZ0YTN3_9GAMM</name>
<dbReference type="PANTHER" id="PTHR43745">
    <property type="entry name" value="NITROREDUCTASE MJ1384-RELATED"/>
    <property type="match status" value="1"/>
</dbReference>
<dbReference type="Proteomes" id="UP001324794">
    <property type="component" value="Chromosome"/>
</dbReference>
<dbReference type="InterPro" id="IPR000415">
    <property type="entry name" value="Nitroreductase-like"/>
</dbReference>
<dbReference type="InterPro" id="IPR052544">
    <property type="entry name" value="Bacteriocin_Proc_Enz"/>
</dbReference>
<proteinExistence type="predicted"/>
<evidence type="ECO:0000259" key="1">
    <source>
        <dbReference type="Pfam" id="PF00881"/>
    </source>
</evidence>
<dbReference type="RefSeq" id="WP_133730669.1">
    <property type="nucleotide sequence ID" value="NZ_CP140255.1"/>
</dbReference>
<evidence type="ECO:0000313" key="3">
    <source>
        <dbReference type="Proteomes" id="UP001324794"/>
    </source>
</evidence>
<dbReference type="SUPFAM" id="SSF55469">
    <property type="entry name" value="FMN-dependent nitroreductase-like"/>
    <property type="match status" value="1"/>
</dbReference>
<gene>
    <name evidence="2" type="ORF">SR894_08990</name>
</gene>
<dbReference type="Pfam" id="PF00881">
    <property type="entry name" value="Nitroreductase"/>
    <property type="match status" value="1"/>
</dbReference>
<sequence>MVFDLPAPESEQQGSKSLVGSIAARRSVREYTNAPLPIGVLSQLLWSAQGVTGPDTKRATPSAGGLYPLHLKILVQRVSQLEPGIYEYQAGNHSLKLIGNRVPEGAVQALGIGDQPWLKEAALVIGVAAKLGEAARHFEAQPPQGERGARYVYMETGALAQNVHLQSTALGVGCVLVAGFADPRVKEALRLPSDLEPTALICIGQRHDA</sequence>
<dbReference type="NCBIfam" id="TIGR03605">
    <property type="entry name" value="antibiot_sagB"/>
    <property type="match status" value="1"/>
</dbReference>
<reference evidence="2 3" key="1">
    <citation type="submission" date="2023-11" db="EMBL/GenBank/DDBJ databases">
        <title>MicrobeMod: A computational toolkit for identifying prokaryotic methylation and restriction-modification with nanopore sequencing.</title>
        <authorList>
            <person name="Crits-Christoph A."/>
            <person name="Kang S.C."/>
            <person name="Lee H."/>
            <person name="Ostrov N."/>
        </authorList>
    </citation>
    <scope>NUCLEOTIDE SEQUENCE [LARGE SCALE GENOMIC DNA]</scope>
    <source>
        <strain evidence="2 3">ATCC BAA-805</strain>
    </source>
</reference>
<protein>
    <submittedName>
        <fullName evidence="2">SagB/ThcOx family dehydrogenase</fullName>
    </submittedName>
</protein>
<dbReference type="PANTHER" id="PTHR43745:SF2">
    <property type="entry name" value="NITROREDUCTASE MJ1384-RELATED"/>
    <property type="match status" value="1"/>
</dbReference>
<accession>A0ABZ0YTN3</accession>
<dbReference type="InterPro" id="IPR020051">
    <property type="entry name" value="SagB-type_dehydrogenase"/>
</dbReference>
<dbReference type="InterPro" id="IPR029479">
    <property type="entry name" value="Nitroreductase"/>
</dbReference>
<dbReference type="CDD" id="cd02142">
    <property type="entry name" value="McbC_SagB-like_oxidoreductase"/>
    <property type="match status" value="1"/>
</dbReference>
<dbReference type="Gene3D" id="3.40.109.10">
    <property type="entry name" value="NADH Oxidase"/>
    <property type="match status" value="1"/>
</dbReference>